<dbReference type="GO" id="GO:0020037">
    <property type="term" value="F:heme binding"/>
    <property type="evidence" value="ECO:0007669"/>
    <property type="project" value="InterPro"/>
</dbReference>
<sequence>MWLNFLEGLENSAHWERKYGSVYRIWSGSNSEIVLTDPEHVRAAFIDSHKHVKAVKNDSGWLLGELLGKCVGLVSGARWRDLCEVMALYCSHKSAASYILRMREITVQYFQELQEKGHLVDRRINPVQDLRLLPFWIVADVLFGDISPSQKRKLVDIIPLREKIWGRMILPANKGE</sequence>
<dbReference type="GO" id="GO:0005506">
    <property type="term" value="F:iron ion binding"/>
    <property type="evidence" value="ECO:0007669"/>
    <property type="project" value="InterPro"/>
</dbReference>
<organism evidence="1 2">
    <name type="scientific">Periconia digitata</name>
    <dbReference type="NCBI Taxonomy" id="1303443"/>
    <lineage>
        <taxon>Eukaryota</taxon>
        <taxon>Fungi</taxon>
        <taxon>Dikarya</taxon>
        <taxon>Ascomycota</taxon>
        <taxon>Pezizomycotina</taxon>
        <taxon>Dothideomycetes</taxon>
        <taxon>Pleosporomycetidae</taxon>
        <taxon>Pleosporales</taxon>
        <taxon>Massarineae</taxon>
        <taxon>Periconiaceae</taxon>
        <taxon>Periconia</taxon>
    </lineage>
</organism>
<evidence type="ECO:0000313" key="1">
    <source>
        <dbReference type="EMBL" id="CAI6334458.1"/>
    </source>
</evidence>
<accession>A0A9W4XK15</accession>
<dbReference type="Pfam" id="PF00067">
    <property type="entry name" value="p450"/>
    <property type="match status" value="1"/>
</dbReference>
<dbReference type="OrthoDB" id="2789670at2759"/>
<protein>
    <submittedName>
        <fullName evidence="1">Uncharacterized protein</fullName>
    </submittedName>
</protein>
<keyword evidence="2" id="KW-1185">Reference proteome</keyword>
<dbReference type="SUPFAM" id="SSF48264">
    <property type="entry name" value="Cytochrome P450"/>
    <property type="match status" value="1"/>
</dbReference>
<dbReference type="EMBL" id="CAOQHR010000005">
    <property type="protein sequence ID" value="CAI6334458.1"/>
    <property type="molecule type" value="Genomic_DNA"/>
</dbReference>
<dbReference type="AlphaFoldDB" id="A0A9W4XK15"/>
<evidence type="ECO:0000313" key="2">
    <source>
        <dbReference type="Proteomes" id="UP001152607"/>
    </source>
</evidence>
<comment type="caution">
    <text evidence="1">The sequence shown here is derived from an EMBL/GenBank/DDBJ whole genome shotgun (WGS) entry which is preliminary data.</text>
</comment>
<dbReference type="GO" id="GO:0004497">
    <property type="term" value="F:monooxygenase activity"/>
    <property type="evidence" value="ECO:0007669"/>
    <property type="project" value="InterPro"/>
</dbReference>
<dbReference type="Proteomes" id="UP001152607">
    <property type="component" value="Unassembled WGS sequence"/>
</dbReference>
<dbReference type="InterPro" id="IPR001128">
    <property type="entry name" value="Cyt_P450"/>
</dbReference>
<dbReference type="Gene3D" id="1.10.630.10">
    <property type="entry name" value="Cytochrome P450"/>
    <property type="match status" value="1"/>
</dbReference>
<gene>
    <name evidence="1" type="ORF">PDIGIT_LOCUS7518</name>
</gene>
<dbReference type="InterPro" id="IPR036396">
    <property type="entry name" value="Cyt_P450_sf"/>
</dbReference>
<name>A0A9W4XK15_9PLEO</name>
<proteinExistence type="predicted"/>
<reference evidence="1" key="1">
    <citation type="submission" date="2023-01" db="EMBL/GenBank/DDBJ databases">
        <authorList>
            <person name="Van Ghelder C."/>
            <person name="Rancurel C."/>
        </authorList>
    </citation>
    <scope>NUCLEOTIDE SEQUENCE</scope>
    <source>
        <strain evidence="1">CNCM I-4278</strain>
    </source>
</reference>
<dbReference type="GO" id="GO:0016705">
    <property type="term" value="F:oxidoreductase activity, acting on paired donors, with incorporation or reduction of molecular oxygen"/>
    <property type="evidence" value="ECO:0007669"/>
    <property type="project" value="InterPro"/>
</dbReference>